<dbReference type="InterPro" id="IPR050248">
    <property type="entry name" value="Polysacc_deacetylase_ArnD"/>
</dbReference>
<dbReference type="SUPFAM" id="SSF88713">
    <property type="entry name" value="Glycoside hydrolase/deacetylase"/>
    <property type="match status" value="1"/>
</dbReference>
<dbReference type="InterPro" id="IPR011330">
    <property type="entry name" value="Glyco_hydro/deAcase_b/a-brl"/>
</dbReference>
<name>A0A559J3I5_9BACL</name>
<dbReference type="GO" id="GO:0005975">
    <property type="term" value="P:carbohydrate metabolic process"/>
    <property type="evidence" value="ECO:0007669"/>
    <property type="project" value="InterPro"/>
</dbReference>
<dbReference type="Gene3D" id="3.20.20.370">
    <property type="entry name" value="Glycoside hydrolase/deacetylase"/>
    <property type="match status" value="1"/>
</dbReference>
<dbReference type="Pfam" id="PF22790">
    <property type="entry name" value="YkoP"/>
    <property type="match status" value="1"/>
</dbReference>
<dbReference type="EMBL" id="VNJK01000001">
    <property type="protein sequence ID" value="TVX94450.1"/>
    <property type="molecule type" value="Genomic_DNA"/>
</dbReference>
<dbReference type="PANTHER" id="PTHR10587">
    <property type="entry name" value="GLYCOSYL TRANSFERASE-RELATED"/>
    <property type="match status" value="1"/>
</dbReference>
<accession>A0A559J3I5</accession>
<dbReference type="PROSITE" id="PS51677">
    <property type="entry name" value="NODB"/>
    <property type="match status" value="1"/>
</dbReference>
<gene>
    <name evidence="3" type="ORF">FPZ44_16150</name>
</gene>
<dbReference type="Proteomes" id="UP000318102">
    <property type="component" value="Unassembled WGS sequence"/>
</dbReference>
<evidence type="ECO:0000313" key="3">
    <source>
        <dbReference type="EMBL" id="TVX94450.1"/>
    </source>
</evidence>
<feature type="transmembrane region" description="Helical" evidence="1">
    <location>
        <begin position="6"/>
        <end position="26"/>
    </location>
</feature>
<sequence length="456" mass="53165">MEVILLWSFYILTFYAFIPGVISRFFGFRVFKKGKSERDLALTFDDGPHPEYTVQLLDLLKTYNAKATFFVLGIQAEKCPELLKRMHEEGHLIGIHNYVHKTNWFMRPKTVRQHIEKTSNIIESITGKRPIYYRPPWGIVNLFDFNNLGHIQIILWSAMFNDWRKKVGAERLYKRMSKCCRGGEVLLLHDCGLTLGADADAPANMLIALERFLQDAKQKDLRCVRVDELMRATDANKVRNPSWLKRIVVKSWLGYERVFHILFGMKTTNPEQPIFHFRMRPYHGDPVTMDDGTVLKQDDKVLEIHFDNRRLYEIGTRSRNMMQIAIHMIRDVERTLPELADYVQSHPEVNAEFKALYGVSMINRGPEQFGFVVKDLPKSIFAWASKHYLRLIMRIIHPSGSNRVRNHTEQLVPKLIIMSRHTLLSRYGKSFAYEANKQEQTLLTSEHVVKKAPSAT</sequence>
<dbReference type="AlphaFoldDB" id="A0A559J3I5"/>
<dbReference type="InterPro" id="IPR002509">
    <property type="entry name" value="NODB_dom"/>
</dbReference>
<evidence type="ECO:0000256" key="1">
    <source>
        <dbReference type="SAM" id="Phobius"/>
    </source>
</evidence>
<keyword evidence="4" id="KW-1185">Reference proteome</keyword>
<keyword evidence="1" id="KW-1133">Transmembrane helix</keyword>
<keyword evidence="1" id="KW-0472">Membrane</keyword>
<evidence type="ECO:0000259" key="2">
    <source>
        <dbReference type="PROSITE" id="PS51677"/>
    </source>
</evidence>
<feature type="domain" description="NodB homology" evidence="2">
    <location>
        <begin position="38"/>
        <end position="224"/>
    </location>
</feature>
<comment type="caution">
    <text evidence="3">The sequence shown here is derived from an EMBL/GenBank/DDBJ whole genome shotgun (WGS) entry which is preliminary data.</text>
</comment>
<proteinExistence type="predicted"/>
<protein>
    <submittedName>
        <fullName evidence="3">Polysaccharide deacetylase family protein</fullName>
    </submittedName>
</protein>
<dbReference type="RefSeq" id="WP_144991555.1">
    <property type="nucleotide sequence ID" value="NZ_VNJK01000001.1"/>
</dbReference>
<reference evidence="3 4" key="1">
    <citation type="submission" date="2019-07" db="EMBL/GenBank/DDBJ databases">
        <authorList>
            <person name="Kim J."/>
        </authorList>
    </citation>
    <scope>NUCLEOTIDE SEQUENCE [LARGE SCALE GENOMIC DNA]</scope>
    <source>
        <strain evidence="3 4">N4</strain>
    </source>
</reference>
<dbReference type="Pfam" id="PF01522">
    <property type="entry name" value="Polysacc_deac_1"/>
    <property type="match status" value="1"/>
</dbReference>
<dbReference type="CDD" id="cd10959">
    <property type="entry name" value="CE4_NodB_like_3"/>
    <property type="match status" value="1"/>
</dbReference>
<dbReference type="GO" id="GO:0016810">
    <property type="term" value="F:hydrolase activity, acting on carbon-nitrogen (but not peptide) bonds"/>
    <property type="evidence" value="ECO:0007669"/>
    <property type="project" value="InterPro"/>
</dbReference>
<dbReference type="OrthoDB" id="2649545at2"/>
<organism evidence="3 4">
    <name type="scientific">Paenibacillus agilis</name>
    <dbReference type="NCBI Taxonomy" id="3020863"/>
    <lineage>
        <taxon>Bacteria</taxon>
        <taxon>Bacillati</taxon>
        <taxon>Bacillota</taxon>
        <taxon>Bacilli</taxon>
        <taxon>Bacillales</taxon>
        <taxon>Paenibacillaceae</taxon>
        <taxon>Paenibacillus</taxon>
    </lineage>
</organism>
<dbReference type="InterPro" id="IPR054467">
    <property type="entry name" value="YkoP-like_dom"/>
</dbReference>
<evidence type="ECO:0000313" key="4">
    <source>
        <dbReference type="Proteomes" id="UP000318102"/>
    </source>
</evidence>
<keyword evidence="1" id="KW-0812">Transmembrane</keyword>